<dbReference type="OrthoDB" id="1523762at2"/>
<dbReference type="SUPFAM" id="SSF54631">
    <property type="entry name" value="CBS-domain pair"/>
    <property type="match status" value="1"/>
</dbReference>
<gene>
    <name evidence="1" type="ORF">FKR84_03910</name>
</gene>
<dbReference type="InterPro" id="IPR046342">
    <property type="entry name" value="CBS_dom_sf"/>
</dbReference>
<proteinExistence type="predicted"/>
<reference evidence="1 2" key="1">
    <citation type="submission" date="2019-06" db="EMBL/GenBank/DDBJ databases">
        <title>Flavibacter putida gen. nov., sp. nov., a novel marine bacterium of the family Flavobacteriaceae isolated from coastal seawater.</title>
        <authorList>
            <person name="Feng X."/>
        </authorList>
    </citation>
    <scope>NUCLEOTIDE SEQUENCE [LARGE SCALE GENOMIC DNA]</scope>
    <source>
        <strain evidence="1 2">PLHSN227</strain>
    </source>
</reference>
<dbReference type="AlphaFoldDB" id="A0A508A215"/>
<organism evidence="1 2">
    <name type="scientific">Haloflavibacter putidus</name>
    <dbReference type="NCBI Taxonomy" id="2576776"/>
    <lineage>
        <taxon>Bacteria</taxon>
        <taxon>Pseudomonadati</taxon>
        <taxon>Bacteroidota</taxon>
        <taxon>Flavobacteriia</taxon>
        <taxon>Flavobacteriales</taxon>
        <taxon>Flavobacteriaceae</taxon>
        <taxon>Haloflavibacter</taxon>
    </lineage>
</organism>
<evidence type="ECO:0000313" key="2">
    <source>
        <dbReference type="Proteomes" id="UP000317169"/>
    </source>
</evidence>
<accession>A0A508A215</accession>
<sequence length="219" mass="25404">MKIEPYIINDVAAQSWEQPISDLKHLFGELTHSHLPLTNNREYVGCISENDVRCFEEEKTLKDYQYAIERFFAHENDNWLDILANFAKHQTNIMPILQDDDNAYLGYVELADLLSIFNETPFLSENGVTLVVERGFKDYSFSEVSRIVESNDGSILGILISSMNKDFVQITIKLGLSGINEIIQTFRRYGYKIASKHQEDTFLKNLKERSDYLNKYLNI</sequence>
<comment type="caution">
    <text evidence="1">The sequence shown here is derived from an EMBL/GenBank/DDBJ whole genome shotgun (WGS) entry which is preliminary data.</text>
</comment>
<protein>
    <submittedName>
        <fullName evidence="1">CBS domain-containing protein</fullName>
    </submittedName>
</protein>
<dbReference type="Gene3D" id="3.10.580.10">
    <property type="entry name" value="CBS-domain"/>
    <property type="match status" value="1"/>
</dbReference>
<dbReference type="Proteomes" id="UP000317169">
    <property type="component" value="Unassembled WGS sequence"/>
</dbReference>
<evidence type="ECO:0000313" key="1">
    <source>
        <dbReference type="EMBL" id="TQD39862.1"/>
    </source>
</evidence>
<name>A0A508A215_9FLAO</name>
<keyword evidence="2" id="KW-1185">Reference proteome</keyword>
<dbReference type="EMBL" id="VIAR01000003">
    <property type="protein sequence ID" value="TQD39862.1"/>
    <property type="molecule type" value="Genomic_DNA"/>
</dbReference>